<dbReference type="RefSeq" id="WP_113988715.1">
    <property type="nucleotide sequence ID" value="NZ_QLST01000006.1"/>
</dbReference>
<proteinExistence type="predicted"/>
<comment type="caution">
    <text evidence="1">The sequence shown here is derived from an EMBL/GenBank/DDBJ whole genome shotgun (WGS) entry which is preliminary data.</text>
</comment>
<dbReference type="Proteomes" id="UP000253319">
    <property type="component" value="Unassembled WGS sequence"/>
</dbReference>
<evidence type="ECO:0000313" key="2">
    <source>
        <dbReference type="Proteomes" id="UP000253319"/>
    </source>
</evidence>
<sequence length="128" mass="14689">MKLYAIAKNIRFQKALWLFMAFYFINSIVDAPNVVGNTVAPFNEQESIIELVIEKVLDFGDVIPETNDTDNQEQTSLKKLKLEVYFSALKLMFLQPLFNFNTKTFGYTSSSVENPFYTIFSPPPETIV</sequence>
<dbReference type="AlphaFoldDB" id="A0A365P2I3"/>
<keyword evidence="2" id="KW-1185">Reference proteome</keyword>
<protein>
    <submittedName>
        <fullName evidence="1">Uncharacterized protein</fullName>
    </submittedName>
</protein>
<name>A0A365P2I3_9FLAO</name>
<gene>
    <name evidence="1" type="ORF">DPN68_05835</name>
</gene>
<accession>A0A365P2I3</accession>
<organism evidence="1 2">
    <name type="scientific">Flavobacterium tibetense</name>
    <dbReference type="NCBI Taxonomy" id="2233533"/>
    <lineage>
        <taxon>Bacteria</taxon>
        <taxon>Pseudomonadati</taxon>
        <taxon>Bacteroidota</taxon>
        <taxon>Flavobacteriia</taxon>
        <taxon>Flavobacteriales</taxon>
        <taxon>Flavobacteriaceae</taxon>
        <taxon>Flavobacterium</taxon>
    </lineage>
</organism>
<dbReference type="EMBL" id="QLST01000006">
    <property type="protein sequence ID" value="RBA28534.1"/>
    <property type="molecule type" value="Genomic_DNA"/>
</dbReference>
<dbReference type="OrthoDB" id="827641at2"/>
<reference evidence="1 2" key="1">
    <citation type="submission" date="2018-06" db="EMBL/GenBank/DDBJ databases">
        <title>Flavobacterium tibetense sp. nov., isolated from a wetland YonghuCo on Tibetan Plateau.</title>
        <authorList>
            <person name="Xing P."/>
            <person name="Phurbu D."/>
            <person name="Lu H."/>
        </authorList>
    </citation>
    <scope>NUCLEOTIDE SEQUENCE [LARGE SCALE GENOMIC DNA]</scope>
    <source>
        <strain evidence="1 2">YH5</strain>
    </source>
</reference>
<evidence type="ECO:0000313" key="1">
    <source>
        <dbReference type="EMBL" id="RBA28534.1"/>
    </source>
</evidence>